<keyword evidence="7" id="KW-1185">Reference proteome</keyword>
<dbReference type="Gene3D" id="1.10.287.950">
    <property type="entry name" value="Methyl-accepting chemotaxis protein"/>
    <property type="match status" value="1"/>
</dbReference>
<dbReference type="SMART" id="SM00283">
    <property type="entry name" value="MA"/>
    <property type="match status" value="1"/>
</dbReference>
<feature type="transmembrane region" description="Helical" evidence="4">
    <location>
        <begin position="34"/>
        <end position="53"/>
    </location>
</feature>
<accession>A0A858R7B5</accession>
<dbReference type="KEGG" id="acru:HHL28_09595"/>
<evidence type="ECO:0000256" key="3">
    <source>
        <dbReference type="PROSITE-ProRule" id="PRU00284"/>
    </source>
</evidence>
<dbReference type="Pfam" id="PF00015">
    <property type="entry name" value="MCPsignal"/>
    <property type="match status" value="1"/>
</dbReference>
<sequence>MPPFLRLPLILLAGQAVLAAGAVAGGLAGSVAMAAGFGAAALALLLMAAWLVMSGMAQAVAGVTLAMSRLGTDEGADAQTGLPALDKDLAEVSRRVAGLSLTAAGFRAGTLPAVLVGPDNSLVQLNDAARQLLGDADGHPLPDPASLAAGAGRRFTARTTDLPGAVRYRLVEWREETTLDRFAAALESALQAVAKGETPAGSLPGSGNTSLDRVAATLDGLARRQADLLRGVADQFDALARGDLTHRFALEGATGTGLGAVADGAAATSGKMGETVQAIFGGTVRISNDVSQIAADFNDLFLRTADQASRLEETAAAVQQIAATTQGTAAGVADAGVAARRSRELADEGFQTAGEAIKAVLAIAESAKLMAENVGTIEQIAFQTNLLALNAAVEAARAGEAGHGFAVVAQEVRTLAQHTATANKEIKALIEASSQRVQAGVAQVRRVGEALDSIRDGTGRVDGLLDSMARSSREQAQTVAAISEALMQLDTITQENAALVERTREAVTNMDEEAGRLGSQMAFFTITADVPFVEAATDTAARIADLFERALAGGRIGLSDLFDENYQPVPGTDPQQVLTRFTDLTDTLLPNLQEPLLRSLEGIAFCAAVDRNGYLPTHNKKFSKPQGPDPVWNAANSRNRRIFRDPTGLAAAKNKEPYLLQCYRRDMGGGVFVLMKDVSAPIMVRGRHWGGFRIGYRA</sequence>
<comment type="similarity">
    <text evidence="2">Belongs to the methyl-accepting chemotaxis (MCP) protein family.</text>
</comment>
<keyword evidence="4" id="KW-0472">Membrane</keyword>
<dbReference type="Proteomes" id="UP000501891">
    <property type="component" value="Chromosome"/>
</dbReference>
<protein>
    <submittedName>
        <fullName evidence="6">Methyl-accepting chemotaxis protein</fullName>
    </submittedName>
</protein>
<dbReference type="PANTHER" id="PTHR43531:SF11">
    <property type="entry name" value="METHYL-ACCEPTING CHEMOTAXIS PROTEIN 3"/>
    <property type="match status" value="1"/>
</dbReference>
<dbReference type="GO" id="GO:0004888">
    <property type="term" value="F:transmembrane signaling receptor activity"/>
    <property type="evidence" value="ECO:0007669"/>
    <property type="project" value="InterPro"/>
</dbReference>
<keyword evidence="1" id="KW-0145">Chemotaxis</keyword>
<dbReference type="PROSITE" id="PS50111">
    <property type="entry name" value="CHEMOTAXIS_TRANSDUC_2"/>
    <property type="match status" value="1"/>
</dbReference>
<keyword evidence="4" id="KW-0812">Transmembrane</keyword>
<dbReference type="SUPFAM" id="SSF58104">
    <property type="entry name" value="Methyl-accepting chemotaxis protein (MCP) signaling domain"/>
    <property type="match status" value="1"/>
</dbReference>
<dbReference type="PANTHER" id="PTHR43531">
    <property type="entry name" value="PROTEIN ICFG"/>
    <property type="match status" value="1"/>
</dbReference>
<dbReference type="InterPro" id="IPR004090">
    <property type="entry name" value="Chemotax_Me-accpt_rcpt"/>
</dbReference>
<dbReference type="InterPro" id="IPR004089">
    <property type="entry name" value="MCPsignal_dom"/>
</dbReference>
<dbReference type="GO" id="GO:0007165">
    <property type="term" value="P:signal transduction"/>
    <property type="evidence" value="ECO:0007669"/>
    <property type="project" value="UniProtKB-KW"/>
</dbReference>
<dbReference type="EMBL" id="CP051775">
    <property type="protein sequence ID" value="QJE73310.1"/>
    <property type="molecule type" value="Genomic_DNA"/>
</dbReference>
<dbReference type="InterPro" id="IPR051310">
    <property type="entry name" value="MCP_chemotaxis"/>
</dbReference>
<name>A0A858R7B5_9PROT</name>
<proteinExistence type="inferred from homology"/>
<dbReference type="GO" id="GO:0016020">
    <property type="term" value="C:membrane"/>
    <property type="evidence" value="ECO:0007669"/>
    <property type="project" value="InterPro"/>
</dbReference>
<gene>
    <name evidence="6" type="ORF">HHL28_09595</name>
</gene>
<dbReference type="PRINTS" id="PR00260">
    <property type="entry name" value="CHEMTRNSDUCR"/>
</dbReference>
<keyword evidence="4" id="KW-1133">Transmembrane helix</keyword>
<dbReference type="GO" id="GO:0006935">
    <property type="term" value="P:chemotaxis"/>
    <property type="evidence" value="ECO:0007669"/>
    <property type="project" value="UniProtKB-KW"/>
</dbReference>
<evidence type="ECO:0000256" key="2">
    <source>
        <dbReference type="ARBA" id="ARBA00029447"/>
    </source>
</evidence>
<keyword evidence="3" id="KW-0807">Transducer</keyword>
<evidence type="ECO:0000313" key="7">
    <source>
        <dbReference type="Proteomes" id="UP000501891"/>
    </source>
</evidence>
<evidence type="ECO:0000256" key="1">
    <source>
        <dbReference type="ARBA" id="ARBA00022500"/>
    </source>
</evidence>
<evidence type="ECO:0000259" key="5">
    <source>
        <dbReference type="PROSITE" id="PS50111"/>
    </source>
</evidence>
<evidence type="ECO:0000313" key="6">
    <source>
        <dbReference type="EMBL" id="QJE73310.1"/>
    </source>
</evidence>
<dbReference type="AlphaFoldDB" id="A0A858R7B5"/>
<dbReference type="CDD" id="cd11386">
    <property type="entry name" value="MCP_signal"/>
    <property type="match status" value="1"/>
</dbReference>
<evidence type="ECO:0000256" key="4">
    <source>
        <dbReference type="SAM" id="Phobius"/>
    </source>
</evidence>
<feature type="domain" description="Methyl-accepting transducer" evidence="5">
    <location>
        <begin position="282"/>
        <end position="511"/>
    </location>
</feature>
<organism evidence="6 7">
    <name type="scientific">Aerophototrophica crusticola</name>
    <dbReference type="NCBI Taxonomy" id="1709002"/>
    <lineage>
        <taxon>Bacteria</taxon>
        <taxon>Pseudomonadati</taxon>
        <taxon>Pseudomonadota</taxon>
        <taxon>Alphaproteobacteria</taxon>
        <taxon>Rhodospirillales</taxon>
        <taxon>Rhodospirillaceae</taxon>
        <taxon>Aerophototrophica</taxon>
    </lineage>
</organism>
<reference evidence="6" key="1">
    <citation type="submission" date="2020-04" db="EMBL/GenBank/DDBJ databases">
        <title>A desert anoxygenic phototrophic bacterium fixes CO2 using RubisCO under aerobic conditions.</title>
        <authorList>
            <person name="Tang K."/>
        </authorList>
    </citation>
    <scope>NUCLEOTIDE SEQUENCE [LARGE SCALE GENOMIC DNA]</scope>
    <source>
        <strain evidence="6">MIMtkB3</strain>
    </source>
</reference>